<evidence type="ECO:0000313" key="2">
    <source>
        <dbReference type="Proteomes" id="UP000005237"/>
    </source>
</evidence>
<dbReference type="Proteomes" id="UP000005237">
    <property type="component" value="Unassembled WGS sequence"/>
</dbReference>
<accession>A0A8R1J0R7</accession>
<evidence type="ECO:0000313" key="1">
    <source>
        <dbReference type="EnsemblMetazoa" id="CJA42212.1"/>
    </source>
</evidence>
<dbReference type="Gene3D" id="3.30.420.10">
    <property type="entry name" value="Ribonuclease H-like superfamily/Ribonuclease H"/>
    <property type="match status" value="1"/>
</dbReference>
<sequence length="199" mass="22211">MAKSQRGGRSLTKFLASCAQACTCTRALEPDTVVVSDTFEYLPQGWPAQLTCQGAVKLRQVNIIGSKKFEWRIRYPESNVEKLINGGNSLVNMGCCAEHRDYRVGNKYGAVALPRRITCSCAKVTQQCWEADFPGFINAPTSSPDLKPMDFAVWGHLTQQVATKNNANSEALKIFLKKAWDDLDVDYLRAVIDSYPKRL</sequence>
<dbReference type="EnsemblMetazoa" id="CJA42212.1">
    <property type="protein sequence ID" value="CJA42212.1"/>
    <property type="gene ID" value="WBGene00218060"/>
</dbReference>
<protein>
    <submittedName>
        <fullName evidence="1">Uncharacterized protein</fullName>
    </submittedName>
</protein>
<proteinExistence type="predicted"/>
<reference evidence="1" key="2">
    <citation type="submission" date="2022-06" db="UniProtKB">
        <authorList>
            <consortium name="EnsemblMetazoa"/>
        </authorList>
    </citation>
    <scope>IDENTIFICATION</scope>
    <source>
        <strain evidence="1">DF5081</strain>
    </source>
</reference>
<reference evidence="2" key="1">
    <citation type="submission" date="2010-08" db="EMBL/GenBank/DDBJ databases">
        <authorList>
            <consortium name="Caenorhabditis japonica Sequencing Consortium"/>
            <person name="Wilson R.K."/>
        </authorList>
    </citation>
    <scope>NUCLEOTIDE SEQUENCE [LARGE SCALE GENOMIC DNA]</scope>
    <source>
        <strain evidence="2">DF5081</strain>
    </source>
</reference>
<dbReference type="GO" id="GO:0003676">
    <property type="term" value="F:nucleic acid binding"/>
    <property type="evidence" value="ECO:0007669"/>
    <property type="project" value="InterPro"/>
</dbReference>
<dbReference type="InterPro" id="IPR036397">
    <property type="entry name" value="RNaseH_sf"/>
</dbReference>
<keyword evidence="2" id="KW-1185">Reference proteome</keyword>
<organism evidence="1 2">
    <name type="scientific">Caenorhabditis japonica</name>
    <dbReference type="NCBI Taxonomy" id="281687"/>
    <lineage>
        <taxon>Eukaryota</taxon>
        <taxon>Metazoa</taxon>
        <taxon>Ecdysozoa</taxon>
        <taxon>Nematoda</taxon>
        <taxon>Chromadorea</taxon>
        <taxon>Rhabditida</taxon>
        <taxon>Rhabditina</taxon>
        <taxon>Rhabditomorpha</taxon>
        <taxon>Rhabditoidea</taxon>
        <taxon>Rhabditidae</taxon>
        <taxon>Peloderinae</taxon>
        <taxon>Caenorhabditis</taxon>
    </lineage>
</organism>
<name>A0A8R1J0R7_CAEJA</name>
<dbReference type="AlphaFoldDB" id="A0A8R1J0R7"/>